<accession>A0A9D1EU14</accession>
<reference evidence="1" key="2">
    <citation type="journal article" date="2021" name="PeerJ">
        <title>Extensive microbial diversity within the chicken gut microbiome revealed by metagenomics and culture.</title>
        <authorList>
            <person name="Gilroy R."/>
            <person name="Ravi A."/>
            <person name="Getino M."/>
            <person name="Pursley I."/>
            <person name="Horton D.L."/>
            <person name="Alikhan N.F."/>
            <person name="Baker D."/>
            <person name="Gharbi K."/>
            <person name="Hall N."/>
            <person name="Watson M."/>
            <person name="Adriaenssens E.M."/>
            <person name="Foster-Nyarko E."/>
            <person name="Jarju S."/>
            <person name="Secka A."/>
            <person name="Antonio M."/>
            <person name="Oren A."/>
            <person name="Chaudhuri R.R."/>
            <person name="La Ragione R."/>
            <person name="Hildebrand F."/>
            <person name="Pallen M.J."/>
        </authorList>
    </citation>
    <scope>NUCLEOTIDE SEQUENCE</scope>
    <source>
        <strain evidence="1">CHK190-19873</strain>
    </source>
</reference>
<sequence length="105" mass="12300">MKKRKKHGKSILQAPGDKSCYLCAMMGRSFRGYTEKHHIFPGPNRIVSEELGFWCRLCVPHHREGPSAAHQNAEIMRYLQQQAQKEFEKTHSREEFVARIGRNYL</sequence>
<dbReference type="AlphaFoldDB" id="A0A9D1EU14"/>
<comment type="caution">
    <text evidence="1">The sequence shown here is derived from an EMBL/GenBank/DDBJ whole genome shotgun (WGS) entry which is preliminary data.</text>
</comment>
<dbReference type="EMBL" id="DVIQ01000073">
    <property type="protein sequence ID" value="HIS32229.1"/>
    <property type="molecule type" value="Genomic_DNA"/>
</dbReference>
<dbReference type="Gene3D" id="3.30.40.190">
    <property type="match status" value="1"/>
</dbReference>
<evidence type="ECO:0000313" key="2">
    <source>
        <dbReference type="Proteomes" id="UP000823935"/>
    </source>
</evidence>
<evidence type="ECO:0000313" key="1">
    <source>
        <dbReference type="EMBL" id="HIS32229.1"/>
    </source>
</evidence>
<gene>
    <name evidence="1" type="ORF">IAB44_11905</name>
</gene>
<name>A0A9D1EU14_9FIRM</name>
<dbReference type="Proteomes" id="UP000823935">
    <property type="component" value="Unassembled WGS sequence"/>
</dbReference>
<organism evidence="1 2">
    <name type="scientific">Candidatus Limivivens intestinipullorum</name>
    <dbReference type="NCBI Taxonomy" id="2840858"/>
    <lineage>
        <taxon>Bacteria</taxon>
        <taxon>Bacillati</taxon>
        <taxon>Bacillota</taxon>
        <taxon>Clostridia</taxon>
        <taxon>Lachnospirales</taxon>
        <taxon>Lachnospiraceae</taxon>
        <taxon>Lachnospiraceae incertae sedis</taxon>
        <taxon>Candidatus Limivivens</taxon>
    </lineage>
</organism>
<reference evidence="1" key="1">
    <citation type="submission" date="2020-10" db="EMBL/GenBank/DDBJ databases">
        <authorList>
            <person name="Gilroy R."/>
        </authorList>
    </citation>
    <scope>NUCLEOTIDE SEQUENCE</scope>
    <source>
        <strain evidence="1">CHK190-19873</strain>
    </source>
</reference>
<protein>
    <submittedName>
        <fullName evidence="1">Uncharacterized protein</fullName>
    </submittedName>
</protein>
<proteinExistence type="predicted"/>